<name>A0A6J2T728_DROLE</name>
<protein>
    <submittedName>
        <fullName evidence="3">Uncharacterized protein LOC115622107</fullName>
    </submittedName>
</protein>
<feature type="region of interest" description="Disordered" evidence="1">
    <location>
        <begin position="191"/>
        <end position="223"/>
    </location>
</feature>
<proteinExistence type="predicted"/>
<keyword evidence="2" id="KW-1185">Reference proteome</keyword>
<sequence length="223" mass="25978">MFSFLKGAPEPIPMSLKGSLLPDVARFKPNDATESQFYNFIREFCVINNMSLETAIRYSRDAWQTLSHQQRKLYERETQPSLPQPRLRLIPNCLANIRNEVQKNRRVRKQQPKTRQMQRQSLKKTSLKTKTRPALKVSRQLKGKRRPRPRTKAVRKKPPANGGRRKGPEVHPLCQMETIDLTWEQPIRIKVEPTDSTLKAPKAKLKAKGTPKKRKVPKKKKKN</sequence>
<dbReference type="OrthoDB" id="7861173at2759"/>
<gene>
    <name evidence="3" type="primary">LOC115622107</name>
</gene>
<dbReference type="Proteomes" id="UP000504634">
    <property type="component" value="Unplaced"/>
</dbReference>
<evidence type="ECO:0000256" key="1">
    <source>
        <dbReference type="SAM" id="MobiDB-lite"/>
    </source>
</evidence>
<dbReference type="RefSeq" id="XP_030371809.1">
    <property type="nucleotide sequence ID" value="XM_030515949.1"/>
</dbReference>
<feature type="compositionally biased region" description="Basic residues" evidence="1">
    <location>
        <begin position="121"/>
        <end position="158"/>
    </location>
</feature>
<evidence type="ECO:0000313" key="3">
    <source>
        <dbReference type="RefSeq" id="XP_030371809.1"/>
    </source>
</evidence>
<reference evidence="3" key="1">
    <citation type="submission" date="2025-08" db="UniProtKB">
        <authorList>
            <consortium name="RefSeq"/>
        </authorList>
    </citation>
    <scope>IDENTIFICATION</scope>
    <source>
        <strain evidence="3">11010-0011.00</strain>
        <tissue evidence="3">Whole body</tissue>
    </source>
</reference>
<dbReference type="AlphaFoldDB" id="A0A6J2T728"/>
<organism evidence="2 3">
    <name type="scientific">Drosophila lebanonensis</name>
    <name type="common">Fruit fly</name>
    <name type="synonym">Scaptodrosophila lebanonensis</name>
    <dbReference type="NCBI Taxonomy" id="7225"/>
    <lineage>
        <taxon>Eukaryota</taxon>
        <taxon>Metazoa</taxon>
        <taxon>Ecdysozoa</taxon>
        <taxon>Arthropoda</taxon>
        <taxon>Hexapoda</taxon>
        <taxon>Insecta</taxon>
        <taxon>Pterygota</taxon>
        <taxon>Neoptera</taxon>
        <taxon>Endopterygota</taxon>
        <taxon>Diptera</taxon>
        <taxon>Brachycera</taxon>
        <taxon>Muscomorpha</taxon>
        <taxon>Ephydroidea</taxon>
        <taxon>Drosophilidae</taxon>
        <taxon>Scaptodrosophila</taxon>
    </lineage>
</organism>
<evidence type="ECO:0000313" key="2">
    <source>
        <dbReference type="Proteomes" id="UP000504634"/>
    </source>
</evidence>
<dbReference type="GeneID" id="115622107"/>
<accession>A0A6J2T728</accession>
<feature type="region of interest" description="Disordered" evidence="1">
    <location>
        <begin position="100"/>
        <end position="173"/>
    </location>
</feature>
<feature type="compositionally biased region" description="Basic residues" evidence="1">
    <location>
        <begin position="201"/>
        <end position="223"/>
    </location>
</feature>